<dbReference type="RefSeq" id="WP_169563407.1">
    <property type="nucleotide sequence ID" value="NZ_JAAXYH010000003.1"/>
</dbReference>
<sequence length="350" mass="39410">MELRDFGYHRFDDFLKKNEISVLADSYLGHMMSTNAGNSVLAANYSNLLNLSVAVEALIDRDMHTSWLVDNLKELSTSPYTEMQDKIYLNSKVAAEVTAGGLLAETFNDLKPLSEAKGAKTPDFELFDSGFAEVYCPQTSQQNIAAVSEQQKSQKGKSVVLTFSRPLTGQAYGAKKYPANKVIDRVINHKRENDQTRGDATNLLWLDLTHGFDVVSDDTQPLKTVLHAGTAYTGSFGVWHAFYGKSGESTFVPERTVLKYLDLKFGYYQQQQEGLFRQRNQLHGAILLVKDGIIFFENPWSSTPLTDGVKKKISQLHRFRANFSWFQCGTQQLSSSVIDNELAKINWLYQ</sequence>
<dbReference type="Proteomes" id="UP000737113">
    <property type="component" value="Unassembled WGS sequence"/>
</dbReference>
<evidence type="ECO:0000313" key="1">
    <source>
        <dbReference type="EMBL" id="NMH64714.1"/>
    </source>
</evidence>
<keyword evidence="2" id="KW-1185">Reference proteome</keyword>
<name>A0A972FT38_9GAMM</name>
<proteinExistence type="predicted"/>
<protein>
    <submittedName>
        <fullName evidence="1">Uncharacterized protein</fullName>
    </submittedName>
</protein>
<reference evidence="1" key="1">
    <citation type="submission" date="2020-04" db="EMBL/GenBank/DDBJ databases">
        <title>Description of Shewanella salipaludis sp. nov., isolated from a salt marsh.</title>
        <authorList>
            <person name="Park S."/>
            <person name="Yoon J.-H."/>
        </authorList>
    </citation>
    <scope>NUCLEOTIDE SEQUENCE</scope>
    <source>
        <strain evidence="1">SHSM-M6</strain>
    </source>
</reference>
<dbReference type="AlphaFoldDB" id="A0A972FT38"/>
<comment type="caution">
    <text evidence="1">The sequence shown here is derived from an EMBL/GenBank/DDBJ whole genome shotgun (WGS) entry which is preliminary data.</text>
</comment>
<dbReference type="EMBL" id="JAAXYH010000003">
    <property type="protein sequence ID" value="NMH64714.1"/>
    <property type="molecule type" value="Genomic_DNA"/>
</dbReference>
<gene>
    <name evidence="1" type="ORF">HC757_05965</name>
</gene>
<accession>A0A972FT38</accession>
<organism evidence="1 2">
    <name type="scientific">Shewanella salipaludis</name>
    <dbReference type="NCBI Taxonomy" id="2723052"/>
    <lineage>
        <taxon>Bacteria</taxon>
        <taxon>Pseudomonadati</taxon>
        <taxon>Pseudomonadota</taxon>
        <taxon>Gammaproteobacteria</taxon>
        <taxon>Alteromonadales</taxon>
        <taxon>Shewanellaceae</taxon>
        <taxon>Shewanella</taxon>
    </lineage>
</organism>
<evidence type="ECO:0000313" key="2">
    <source>
        <dbReference type="Proteomes" id="UP000737113"/>
    </source>
</evidence>